<organism evidence="1 2">
    <name type="scientific">Raoultella terrigena</name>
    <name type="common">Klebsiella terrigena</name>
    <dbReference type="NCBI Taxonomy" id="577"/>
    <lineage>
        <taxon>Bacteria</taxon>
        <taxon>Pseudomonadati</taxon>
        <taxon>Pseudomonadota</taxon>
        <taxon>Gammaproteobacteria</taxon>
        <taxon>Enterobacterales</taxon>
        <taxon>Enterobacteriaceae</taxon>
        <taxon>Klebsiella/Raoultella group</taxon>
        <taxon>Raoultella</taxon>
    </lineage>
</organism>
<dbReference type="InterPro" id="IPR029033">
    <property type="entry name" value="His_PPase_superfam"/>
</dbReference>
<proteinExistence type="predicted"/>
<sequence>MLQGVEEGARPDVRWLLLVAHDTNIAMVRTLMAFSWQLPGLQPGEYPAGQQPGA</sequence>
<evidence type="ECO:0000313" key="2">
    <source>
        <dbReference type="Proteomes" id="UP000339249"/>
    </source>
</evidence>
<dbReference type="Proteomes" id="UP000339249">
    <property type="component" value="Unassembled WGS sequence"/>
</dbReference>
<dbReference type="AlphaFoldDB" id="A0A4V6J2Q4"/>
<dbReference type="Gene3D" id="3.40.50.1240">
    <property type="entry name" value="Phosphoglycerate mutase-like"/>
    <property type="match status" value="1"/>
</dbReference>
<evidence type="ECO:0008006" key="3">
    <source>
        <dbReference type="Google" id="ProtNLM"/>
    </source>
</evidence>
<evidence type="ECO:0000313" key="1">
    <source>
        <dbReference type="EMBL" id="VTN14924.1"/>
    </source>
</evidence>
<accession>A0A4V6J2Q4</accession>
<protein>
    <recommendedName>
        <fullName evidence="3">Glucose-1-phosphatase</fullName>
    </recommendedName>
</protein>
<reference evidence="1 2" key="1">
    <citation type="submission" date="2019-04" db="EMBL/GenBank/DDBJ databases">
        <authorList>
            <consortium name="Pathogen Informatics"/>
        </authorList>
    </citation>
    <scope>NUCLEOTIDE SEQUENCE [LARGE SCALE GENOMIC DNA]</scope>
    <source>
        <strain evidence="1 2">NCTC9185</strain>
    </source>
</reference>
<gene>
    <name evidence="1" type="ORF">NCTC9185_06992</name>
</gene>
<name>A0A4V6J2Q4_RAOTE</name>
<dbReference type="EMBL" id="CABDVU010000001">
    <property type="protein sequence ID" value="VTN14924.1"/>
    <property type="molecule type" value="Genomic_DNA"/>
</dbReference>